<proteinExistence type="predicted"/>
<dbReference type="PANTHER" id="PTHR34235">
    <property type="entry name" value="SLR1203 PROTEIN-RELATED"/>
    <property type="match status" value="1"/>
</dbReference>
<gene>
    <name evidence="1" type="ORF">DSM107014_05325</name>
</gene>
<comment type="caution">
    <text evidence="1">The sequence shown here is derived from an EMBL/GenBank/DDBJ whole genome shotgun (WGS) entry which is preliminary data.</text>
</comment>
<protein>
    <submittedName>
        <fullName evidence="1">DUF29 domain-containing protein</fullName>
    </submittedName>
</protein>
<dbReference type="InterPro" id="IPR002636">
    <property type="entry name" value="DUF29"/>
</dbReference>
<organism evidence="1 2">
    <name type="scientific">Gomphosphaeria aponina SAG 52.96 = DSM 107014</name>
    <dbReference type="NCBI Taxonomy" id="1521640"/>
    <lineage>
        <taxon>Bacteria</taxon>
        <taxon>Bacillati</taxon>
        <taxon>Cyanobacteriota</taxon>
        <taxon>Cyanophyceae</taxon>
        <taxon>Oscillatoriophycideae</taxon>
        <taxon>Chroococcales</taxon>
        <taxon>Gomphosphaeriaceae</taxon>
        <taxon>Gomphosphaeria</taxon>
    </lineage>
</organism>
<dbReference type="AlphaFoldDB" id="A0A941GP72"/>
<name>A0A941GP72_9CHRO</name>
<dbReference type="PANTHER" id="PTHR34235:SF3">
    <property type="entry name" value="SLR1203 PROTEIN"/>
    <property type="match status" value="1"/>
</dbReference>
<dbReference type="Pfam" id="PF01724">
    <property type="entry name" value="DUF29"/>
    <property type="match status" value="1"/>
</dbReference>
<sequence length="151" mass="18376">MKNQLPNKSLYEEDFYLWVKTTAKQLRERNINQLDWQHLIEEIEALGNEQRHKVESYTKQLLIHLLLYKYWEQERANCGKGWQNEIANFRDELELLLDSKTLYNYWQQKFDKIYPKARKRVLLKTELPSEIIPLTSPFTLEEVLNEDYLPE</sequence>
<evidence type="ECO:0000313" key="2">
    <source>
        <dbReference type="Proteomes" id="UP000767446"/>
    </source>
</evidence>
<dbReference type="Proteomes" id="UP000767446">
    <property type="component" value="Unassembled WGS sequence"/>
</dbReference>
<accession>A0A941GP72</accession>
<reference evidence="1" key="1">
    <citation type="submission" date="2021-02" db="EMBL/GenBank/DDBJ databases">
        <title>Metagenome analyses of Stigonema ocellatum DSM 106950, Chlorogloea purpurea SAG 13.99 and Gomphosphaeria aponina DSM 107014.</title>
        <authorList>
            <person name="Marter P."/>
            <person name="Huang S."/>
        </authorList>
    </citation>
    <scope>NUCLEOTIDE SEQUENCE</scope>
    <source>
        <strain evidence="1">JP213</strain>
    </source>
</reference>
<evidence type="ECO:0000313" key="1">
    <source>
        <dbReference type="EMBL" id="MBR8827317.1"/>
    </source>
</evidence>
<dbReference type="Gene3D" id="1.20.1220.20">
    <property type="entry name" value="Uncharcterised protein PF01724"/>
    <property type="match status" value="1"/>
</dbReference>
<dbReference type="EMBL" id="JADQBC010000026">
    <property type="protein sequence ID" value="MBR8827317.1"/>
    <property type="molecule type" value="Genomic_DNA"/>
</dbReference>